<evidence type="ECO:0000313" key="3">
    <source>
        <dbReference type="Proteomes" id="UP000055590"/>
    </source>
</evidence>
<dbReference type="OrthoDB" id="9782511at2"/>
<evidence type="ECO:0000259" key="1">
    <source>
        <dbReference type="SMART" id="SM01001"/>
    </source>
</evidence>
<gene>
    <name evidence="2" type="ORF">AKJ08_3435</name>
</gene>
<dbReference type="SUPFAM" id="SSF52255">
    <property type="entry name" value="N5-CAIR mutase (phosphoribosylaminoimidazole carboxylase, PurE)"/>
    <property type="match status" value="1"/>
</dbReference>
<feature type="domain" description="PurE" evidence="1">
    <location>
        <begin position="121"/>
        <end position="250"/>
    </location>
</feature>
<sequence length="250" mass="26168">MDERELRKLLEAVRSQEISTKEAVGKLRELPFKDLGYAVVDHHRQLRQGFPEVIYGEGKTAAQIAGIAEAIVERGAPLLVTRLAPEKLATVEAAIPQGTYHALSRTFMYRPKRAPKPKVRGYVAVVCAGTSDLPVAEEAAVTLAVAGHPVREIHDVGVAGIHRLLRRSEEIAGASVVVAVAGMEGALPTAVAGMVGVPVVAVPTSVGYGAALGGVTALLGMLTSCASNVAVVNIDNGFGAGFYAAMINRK</sequence>
<accession>A0A0K1PHN1</accession>
<dbReference type="RefSeq" id="WP_050727128.1">
    <property type="nucleotide sequence ID" value="NZ_CP012332.1"/>
</dbReference>
<evidence type="ECO:0000313" key="2">
    <source>
        <dbReference type="EMBL" id="AKU93048.1"/>
    </source>
</evidence>
<dbReference type="Proteomes" id="UP000055590">
    <property type="component" value="Chromosome"/>
</dbReference>
<proteinExistence type="predicted"/>
<dbReference type="GO" id="GO:0016787">
    <property type="term" value="F:hydrolase activity"/>
    <property type="evidence" value="ECO:0007669"/>
    <property type="project" value="InterPro"/>
</dbReference>
<dbReference type="NCBIfam" id="NF033503">
    <property type="entry name" value="LarB"/>
    <property type="match status" value="1"/>
</dbReference>
<dbReference type="InterPro" id="IPR039476">
    <property type="entry name" value="P2CMN_synthase_LarB"/>
</dbReference>
<protein>
    <submittedName>
        <fullName evidence="2">Circadian phase modifier</fullName>
    </submittedName>
</protein>
<dbReference type="InterPro" id="IPR000031">
    <property type="entry name" value="PurE_dom"/>
</dbReference>
<dbReference type="GO" id="GO:0006189">
    <property type="term" value="P:'de novo' IMP biosynthetic process"/>
    <property type="evidence" value="ECO:0007669"/>
    <property type="project" value="InterPro"/>
</dbReference>
<dbReference type="Pfam" id="PF00731">
    <property type="entry name" value="AIRC"/>
    <property type="match status" value="1"/>
</dbReference>
<dbReference type="PANTHER" id="PTHR43064:SF1">
    <property type="entry name" value="SLL1489 PROTEIN"/>
    <property type="match status" value="1"/>
</dbReference>
<dbReference type="SMART" id="SM01001">
    <property type="entry name" value="AIRC"/>
    <property type="match status" value="1"/>
</dbReference>
<organism evidence="2 3">
    <name type="scientific">Vulgatibacter incomptus</name>
    <dbReference type="NCBI Taxonomy" id="1391653"/>
    <lineage>
        <taxon>Bacteria</taxon>
        <taxon>Pseudomonadati</taxon>
        <taxon>Myxococcota</taxon>
        <taxon>Myxococcia</taxon>
        <taxon>Myxococcales</taxon>
        <taxon>Cystobacterineae</taxon>
        <taxon>Vulgatibacteraceae</taxon>
        <taxon>Vulgatibacter</taxon>
    </lineage>
</organism>
<name>A0A0K1PHN1_9BACT</name>
<dbReference type="KEGG" id="vin:AKJ08_3435"/>
<dbReference type="EMBL" id="CP012332">
    <property type="protein sequence ID" value="AKU93048.1"/>
    <property type="molecule type" value="Genomic_DNA"/>
</dbReference>
<dbReference type="Gene3D" id="3.40.50.1970">
    <property type="match status" value="1"/>
</dbReference>
<keyword evidence="3" id="KW-1185">Reference proteome</keyword>
<dbReference type="AlphaFoldDB" id="A0A0K1PHN1"/>
<dbReference type="STRING" id="1391653.AKJ08_3435"/>
<dbReference type="PANTHER" id="PTHR43064">
    <property type="entry name" value="PHOSPHORIBOSYLAMINOIMIDAZOLE CARBOXYLASE-RELATED"/>
    <property type="match status" value="1"/>
</dbReference>
<dbReference type="PATRIC" id="fig|1391653.3.peg.3585"/>
<reference evidence="2 3" key="1">
    <citation type="submission" date="2015-08" db="EMBL/GenBank/DDBJ databases">
        <authorList>
            <person name="Babu N.S."/>
            <person name="Beckwith C.J."/>
            <person name="Beseler K.G."/>
            <person name="Brison A."/>
            <person name="Carone J.V."/>
            <person name="Caskin T.P."/>
            <person name="Diamond M."/>
            <person name="Durham M.E."/>
            <person name="Foxe J.M."/>
            <person name="Go M."/>
            <person name="Henderson B.A."/>
            <person name="Jones I.B."/>
            <person name="McGettigan J.A."/>
            <person name="Micheletti S.J."/>
            <person name="Nasrallah M.E."/>
            <person name="Ortiz D."/>
            <person name="Piller C.R."/>
            <person name="Privatt S.R."/>
            <person name="Schneider S.L."/>
            <person name="Sharp S."/>
            <person name="Smith T.C."/>
            <person name="Stanton J.D."/>
            <person name="Ullery H.E."/>
            <person name="Wilson R.J."/>
            <person name="Serrano M.G."/>
            <person name="Buck G."/>
            <person name="Lee V."/>
            <person name="Wang Y."/>
            <person name="Carvalho R."/>
            <person name="Voegtly L."/>
            <person name="Shi R."/>
            <person name="Duckworth R."/>
            <person name="Johnson A."/>
            <person name="Loviza R."/>
            <person name="Walstead R."/>
            <person name="Shah Z."/>
            <person name="Kiflezghi M."/>
            <person name="Wade K."/>
            <person name="Ball S.L."/>
            <person name="Bradley K.W."/>
            <person name="Asai D.J."/>
            <person name="Bowman C.A."/>
            <person name="Russell D.A."/>
            <person name="Pope W.H."/>
            <person name="Jacobs-Sera D."/>
            <person name="Hendrix R.W."/>
            <person name="Hatfull G.F."/>
        </authorList>
    </citation>
    <scope>NUCLEOTIDE SEQUENCE [LARGE SCALE GENOMIC DNA]</scope>
    <source>
        <strain evidence="2 3">DSM 27710</strain>
    </source>
</reference>